<comment type="caution">
    <text evidence="10">The sequence shown here is derived from an EMBL/GenBank/DDBJ whole genome shotgun (WGS) entry which is preliminary data.</text>
</comment>
<reference evidence="10 11" key="1">
    <citation type="submission" date="2017-10" db="EMBL/GenBank/DDBJ databases">
        <title>Comparative genomics in systemic dimorphic fungi from Ajellomycetaceae.</title>
        <authorList>
            <person name="Munoz J.F."/>
            <person name="Mcewen J.G."/>
            <person name="Clay O.K."/>
            <person name="Cuomo C.A."/>
        </authorList>
    </citation>
    <scope>NUCLEOTIDE SEQUENCE [LARGE SCALE GENOMIC DNA]</scope>
    <source>
        <strain evidence="10 11">UAMH7299</strain>
    </source>
</reference>
<dbReference type="STRING" id="1447883.A0A2B7Z4K9"/>
<evidence type="ECO:0000259" key="8">
    <source>
        <dbReference type="Pfam" id="PF04095"/>
    </source>
</evidence>
<dbReference type="GO" id="GO:0005829">
    <property type="term" value="C:cytosol"/>
    <property type="evidence" value="ECO:0007669"/>
    <property type="project" value="TreeGrafter"/>
</dbReference>
<dbReference type="OrthoDB" id="193380at2759"/>
<dbReference type="Proteomes" id="UP000224634">
    <property type="component" value="Unassembled WGS sequence"/>
</dbReference>
<dbReference type="PIRSF" id="PIRSF000484">
    <property type="entry name" value="NAPRT"/>
    <property type="match status" value="1"/>
</dbReference>
<dbReference type="SUPFAM" id="SSF51690">
    <property type="entry name" value="Nicotinate/Quinolinate PRTase C-terminal domain-like"/>
    <property type="match status" value="1"/>
</dbReference>
<dbReference type="InterPro" id="IPR040727">
    <property type="entry name" value="NAPRTase_N"/>
</dbReference>
<evidence type="ECO:0000256" key="6">
    <source>
        <dbReference type="ARBA" id="ARBA00022642"/>
    </source>
</evidence>
<keyword evidence="11" id="KW-1185">Reference proteome</keyword>
<dbReference type="InterPro" id="IPR007229">
    <property type="entry name" value="Nic_PRibTrfase-Fam"/>
</dbReference>
<feature type="domain" description="Nicotinate phosphoribosyltransferase N-terminal" evidence="9">
    <location>
        <begin position="25"/>
        <end position="155"/>
    </location>
</feature>
<keyword evidence="10" id="KW-0808">Transferase</keyword>
<evidence type="ECO:0000259" key="9">
    <source>
        <dbReference type="Pfam" id="PF17767"/>
    </source>
</evidence>
<evidence type="ECO:0000313" key="10">
    <source>
        <dbReference type="EMBL" id="PGH28058.1"/>
    </source>
</evidence>
<feature type="domain" description="Nicotinate/nicotinamide phosphoribosyltransferase" evidence="8">
    <location>
        <begin position="346"/>
        <end position="474"/>
    </location>
</feature>
<dbReference type="Pfam" id="PF04095">
    <property type="entry name" value="NAPRTase"/>
    <property type="match status" value="2"/>
</dbReference>
<feature type="domain" description="Nicotinate/nicotinamide phosphoribosyltransferase" evidence="8">
    <location>
        <begin position="189"/>
        <end position="301"/>
    </location>
</feature>
<evidence type="ECO:0000256" key="7">
    <source>
        <dbReference type="ARBA" id="ARBA00048668"/>
    </source>
</evidence>
<accession>A0A2B7Z4K9</accession>
<proteinExistence type="inferred from homology"/>
<keyword evidence="10" id="KW-0328">Glycosyltransferase</keyword>
<dbReference type="GO" id="GO:0034355">
    <property type="term" value="P:NAD+ biosynthetic process via the salvage pathway"/>
    <property type="evidence" value="ECO:0007669"/>
    <property type="project" value="TreeGrafter"/>
</dbReference>
<dbReference type="UniPathway" id="UPA00253">
    <property type="reaction ID" value="UER00457"/>
</dbReference>
<evidence type="ECO:0000256" key="2">
    <source>
        <dbReference type="ARBA" id="ARBA00010897"/>
    </source>
</evidence>
<evidence type="ECO:0000313" key="11">
    <source>
        <dbReference type="Proteomes" id="UP000224634"/>
    </source>
</evidence>
<keyword evidence="5" id="KW-0436">Ligase</keyword>
<dbReference type="GO" id="GO:0016757">
    <property type="term" value="F:glycosyltransferase activity"/>
    <property type="evidence" value="ECO:0007669"/>
    <property type="project" value="UniProtKB-KW"/>
</dbReference>
<comment type="catalytic activity">
    <reaction evidence="7">
        <text>5-phospho-alpha-D-ribose 1-diphosphate + nicotinate + ATP + H2O = nicotinate beta-D-ribonucleotide + ADP + phosphate + diphosphate</text>
        <dbReference type="Rhea" id="RHEA:36163"/>
        <dbReference type="ChEBI" id="CHEBI:15377"/>
        <dbReference type="ChEBI" id="CHEBI:30616"/>
        <dbReference type="ChEBI" id="CHEBI:32544"/>
        <dbReference type="ChEBI" id="CHEBI:33019"/>
        <dbReference type="ChEBI" id="CHEBI:43474"/>
        <dbReference type="ChEBI" id="CHEBI:57502"/>
        <dbReference type="ChEBI" id="CHEBI:58017"/>
        <dbReference type="ChEBI" id="CHEBI:456216"/>
        <dbReference type="EC" id="6.3.4.21"/>
    </reaction>
</comment>
<evidence type="ECO:0000256" key="5">
    <source>
        <dbReference type="ARBA" id="ARBA00022598"/>
    </source>
</evidence>
<protein>
    <recommendedName>
        <fullName evidence="3">nicotinate phosphoribosyltransferase</fullName>
        <ecNumber evidence="3">6.3.4.21</ecNumber>
    </recommendedName>
</protein>
<keyword evidence="6" id="KW-0662">Pyridine nucleotide biosynthesis</keyword>
<comment type="pathway">
    <text evidence="1">Cofactor biosynthesis; NAD(+) biosynthesis; nicotinate D-ribonucleotide from nicotinate: step 1/1.</text>
</comment>
<dbReference type="InterPro" id="IPR036068">
    <property type="entry name" value="Nicotinate_pribotase-like_C"/>
</dbReference>
<dbReference type="InterPro" id="IPR041525">
    <property type="entry name" value="N/Namide_PRibTrfase"/>
</dbReference>
<dbReference type="PANTHER" id="PTHR11098">
    <property type="entry name" value="NICOTINATE PHOSPHORIBOSYLTRANSFERASE"/>
    <property type="match status" value="1"/>
</dbReference>
<sequence>MADSAPPLPPQQQQHDEQERISSLLDTDLYKLTMQCAILKYFPDADVTYFLTNRTPDMKFTRQAYNWLAKQVNELANISLTAEELEFLKRRCPYLNNAYLRYLSTFRFKPSEQIEISFTPVQDTWSESDIGDVKLKITGLWVETILYEIPLLALTSMAYFKWCDRDWDYEGQEESAFQKGVALLQGACTFSEFGTRRRRDYHTQELVMRGLMRAVEKSKQEGWKGIFSGTSNVHFAMVHDVHPVGTVAHEWYMGIAAITNDYENANELASRYWIGCFGEGVLGVALTDTFGTPEFLKAFSQPIPSYTTAAEGSSCMLASTGDTPTGTLAETEAPITAPIPTGSNQSTKTYAEVFKGVRQDSGDPAHFVKMMRDFYDQHRIEGTKTIVFSDSLNIERCFEYKEIAEKAGFWPAFGVGTFLTNDFKQRSTGKKSVPLNIVIKIASAGGRSAVKISDNLGKNTGDPGTVAEVKQRLGYVEREWRNGDETQRWGKKGE</sequence>
<evidence type="ECO:0000256" key="3">
    <source>
        <dbReference type="ARBA" id="ARBA00013236"/>
    </source>
</evidence>
<dbReference type="GO" id="GO:0004516">
    <property type="term" value="F:nicotinate phosphoribosyltransferase activity"/>
    <property type="evidence" value="ECO:0007669"/>
    <property type="project" value="UniProtKB-EC"/>
</dbReference>
<name>A0A2B7Z4K9_POLH7</name>
<keyword evidence="4" id="KW-0597">Phosphoprotein</keyword>
<dbReference type="EMBL" id="PDNA01000002">
    <property type="protein sequence ID" value="PGH28058.1"/>
    <property type="molecule type" value="Genomic_DNA"/>
</dbReference>
<dbReference type="PANTHER" id="PTHR11098:SF1">
    <property type="entry name" value="NICOTINATE PHOSPHORIBOSYLTRANSFERASE"/>
    <property type="match status" value="1"/>
</dbReference>
<dbReference type="Gene3D" id="3.20.140.10">
    <property type="entry name" value="nicotinate phosphoribosyltransferase"/>
    <property type="match status" value="2"/>
</dbReference>
<evidence type="ECO:0000256" key="1">
    <source>
        <dbReference type="ARBA" id="ARBA00004952"/>
    </source>
</evidence>
<dbReference type="EC" id="6.3.4.21" evidence="3"/>
<dbReference type="SUPFAM" id="SSF54675">
    <property type="entry name" value="Nicotinate/Quinolinate PRTase N-terminal domain-like"/>
    <property type="match status" value="1"/>
</dbReference>
<organism evidence="10 11">
    <name type="scientific">Polytolypa hystricis (strain UAMH7299)</name>
    <dbReference type="NCBI Taxonomy" id="1447883"/>
    <lineage>
        <taxon>Eukaryota</taxon>
        <taxon>Fungi</taxon>
        <taxon>Dikarya</taxon>
        <taxon>Ascomycota</taxon>
        <taxon>Pezizomycotina</taxon>
        <taxon>Eurotiomycetes</taxon>
        <taxon>Eurotiomycetidae</taxon>
        <taxon>Onygenales</taxon>
        <taxon>Onygenales incertae sedis</taxon>
        <taxon>Polytolypa</taxon>
    </lineage>
</organism>
<evidence type="ECO:0000256" key="4">
    <source>
        <dbReference type="ARBA" id="ARBA00022553"/>
    </source>
</evidence>
<dbReference type="Pfam" id="PF17767">
    <property type="entry name" value="NAPRTase_N"/>
    <property type="match status" value="1"/>
</dbReference>
<comment type="similarity">
    <text evidence="2">Belongs to the NAPRTase family.</text>
</comment>
<gene>
    <name evidence="10" type="ORF">AJ80_00314</name>
</gene>
<dbReference type="AlphaFoldDB" id="A0A2B7Z4K9"/>